<dbReference type="InterPro" id="IPR002890">
    <property type="entry name" value="MG2"/>
</dbReference>
<dbReference type="Pfam" id="PF07678">
    <property type="entry name" value="TED_complement"/>
    <property type="match status" value="1"/>
</dbReference>
<dbReference type="Gene3D" id="1.25.40.10">
    <property type="entry name" value="Tetratricopeptide repeat domain"/>
    <property type="match status" value="1"/>
</dbReference>
<dbReference type="CDD" id="cd02891">
    <property type="entry name" value="A2M_like"/>
    <property type="match status" value="1"/>
</dbReference>
<dbReference type="InterPro" id="IPR008930">
    <property type="entry name" value="Terpenoid_cyclase/PrenylTrfase"/>
</dbReference>
<dbReference type="InterPro" id="IPR026284">
    <property type="entry name" value="A2MG_proteobact"/>
</dbReference>
<dbReference type="InterPro" id="IPR011990">
    <property type="entry name" value="TPR-like_helical_dom_sf"/>
</dbReference>
<dbReference type="InterPro" id="IPR011626">
    <property type="entry name" value="Alpha-macroglobulin_TED"/>
</dbReference>
<proteinExistence type="inferred from homology"/>
<dbReference type="Pfam" id="PF11974">
    <property type="entry name" value="bMG3"/>
    <property type="match status" value="1"/>
</dbReference>
<evidence type="ECO:0000256" key="1">
    <source>
        <dbReference type="ARBA" id="ARBA00010556"/>
    </source>
</evidence>
<protein>
    <submittedName>
        <fullName evidence="6">Alpha-2-macroglobulin family protein</fullName>
    </submittedName>
</protein>
<dbReference type="InterPro" id="IPR041462">
    <property type="entry name" value="Bact_A2M_MG6"/>
</dbReference>
<accession>A0A5P9JTW0</accession>
<dbReference type="PIRSF" id="PIRSF038980">
    <property type="entry name" value="A2M_bac"/>
    <property type="match status" value="1"/>
</dbReference>
<dbReference type="KEGG" id="mico:GDR74_04815"/>
<dbReference type="GO" id="GO:0004866">
    <property type="term" value="F:endopeptidase inhibitor activity"/>
    <property type="evidence" value="ECO:0007669"/>
    <property type="project" value="InterPro"/>
</dbReference>
<dbReference type="Pfam" id="PF17972">
    <property type="entry name" value="bMG5"/>
    <property type="match status" value="1"/>
</dbReference>
<dbReference type="Pfam" id="PF07703">
    <property type="entry name" value="A2M_BRD"/>
    <property type="match status" value="1"/>
</dbReference>
<dbReference type="InterPro" id="IPR001599">
    <property type="entry name" value="Macroglobln_a2"/>
</dbReference>
<feature type="domain" description="Alpha-2-macroglobulin bait region" evidence="4">
    <location>
        <begin position="886"/>
        <end position="1030"/>
    </location>
</feature>
<gene>
    <name evidence="6" type="ORF">GDR74_04815</name>
</gene>
<comment type="similarity">
    <text evidence="1">Belongs to the protease inhibitor I39 (alpha-2-macroglobulin) family. Bacterial alpha-2-macroglobulin subfamily.</text>
</comment>
<dbReference type="SUPFAM" id="SSF48239">
    <property type="entry name" value="Terpenoid cyclases/Protein prenyltransferases"/>
    <property type="match status" value="1"/>
</dbReference>
<dbReference type="InterPro" id="IPR041203">
    <property type="entry name" value="Bact_A2M_MG5"/>
</dbReference>
<dbReference type="PANTHER" id="PTHR40094">
    <property type="entry name" value="ALPHA-2-MACROGLOBULIN HOMOLOG"/>
    <property type="match status" value="1"/>
</dbReference>
<evidence type="ECO:0000256" key="2">
    <source>
        <dbReference type="ARBA" id="ARBA00022729"/>
    </source>
</evidence>
<keyword evidence="7" id="KW-1185">Reference proteome</keyword>
<reference evidence="6 7" key="1">
    <citation type="submission" date="2019-10" db="EMBL/GenBank/DDBJ databases">
        <title>Isolation, Identification of Microvirga thermotolerans HR1, a novel thermophilic bacterium and Comparative Genomics of the genus Microvirga.</title>
        <authorList>
            <person name="Li J."/>
            <person name="Zhang W."/>
            <person name="Lin M."/>
            <person name="Wang J."/>
        </authorList>
    </citation>
    <scope>NUCLEOTIDE SEQUENCE [LARGE SCALE GENOMIC DNA]</scope>
    <source>
        <strain evidence="6 7">HR1</strain>
    </source>
</reference>
<organism evidence="6 7">
    <name type="scientific">Microvirga thermotolerans</name>
    <dbReference type="NCBI Taxonomy" id="2651334"/>
    <lineage>
        <taxon>Bacteria</taxon>
        <taxon>Pseudomonadati</taxon>
        <taxon>Pseudomonadota</taxon>
        <taxon>Alphaproteobacteria</taxon>
        <taxon>Hyphomicrobiales</taxon>
        <taxon>Methylobacteriaceae</taxon>
        <taxon>Microvirga</taxon>
    </lineage>
</organism>
<dbReference type="Pfam" id="PF00207">
    <property type="entry name" value="A2M"/>
    <property type="match status" value="1"/>
</dbReference>
<dbReference type="PANTHER" id="PTHR40094:SF1">
    <property type="entry name" value="UBIQUITIN DOMAIN-CONTAINING PROTEIN"/>
    <property type="match status" value="1"/>
</dbReference>
<dbReference type="Proteomes" id="UP000325614">
    <property type="component" value="Chromosome"/>
</dbReference>
<feature type="domain" description="Alpha-2-macroglobulin" evidence="5">
    <location>
        <begin position="1091"/>
        <end position="1180"/>
    </location>
</feature>
<evidence type="ECO:0000259" key="5">
    <source>
        <dbReference type="SMART" id="SM01360"/>
    </source>
</evidence>
<name>A0A5P9JTW0_9HYPH</name>
<sequence length="1754" mass="187474">MIRRWVHTAVLAAGIMAGALAAAPLSAQGQGQQAPKSFASDELASQAVRLEQALRKESAGYSAERNAATLRRSGEAMLGRGLANQALNAFAAAIAAEPGNAANWAGYARAALAVNPGDDWEEREKLQNRRLAAAYAAYQRATNPSDEAAALALLGRAYAAQEFWRPALNAYAASLKLKDDPAVRAVYEPLREEHGFRVLDFKVDSDSASPRVCFRFSDPLAAGKTDFAPFVAVSGNANAAVSAEGEQLCVDGLRHSERYAIVLRQGLPSSVGENLLASADYEIYVRDRSPQARFTGRNYVLPSTGQEGIPVVSVNTRKVDVEVYRIGDRSLLPTVRSYDFLGQLSRYSAAEIGREKGVRIWSGTLDTASDLNRDVITAFPVMDAVGRLEPGIYVMTAKPNDGGPPNGPGDEDYGSIATQWFVVSDLGLTAFTGKGGVQVFVRSLASAEPRADVEIRLIARNNEVLAAKKTDATGVAQFDPGLARGEGGLAPGLVVATVGDDYGFLDLGSAAFDLSDRGVKGRVVPGSLDAYLYTERGVYRTGETVALAALLRDVKGAAVPNVPLTLVVRRPDGVEYRRAQVEDQGLGGRALSIPILPGSLRGTWRIAAYTDPKGPSVGETSFLVEDYVPERLEVNLSPKVDALVPGQPAPIDLSARYLYGAPGADLAVTGEVAVAAAAGSGVKGLEGFAVGLDDEAVEASTVEIEQAATTDAQGRASLRIPVQGVAAPRPLEARITLRVAEPGGRAVERSVTLPILPKGPVVGVRKNFTGQLGEGASATFDVVLADPAGKRLAGQATWSLYRIERRYQWYNSDGRWSYEPVRNTRRVADGRIDVKVDAASRISAPVEWGTYRLDVSAPGLGETAQTSLSFTVGWSGDQMADTPDLLDMTLDRASYRAGDTMKVRLNPRFAGKATLAVVSDRVHDIRVVDVAAAGTDVSLPVRAEWGPGAYLVVMAHRPLDKAARRMPGRSLGTAWFEIDRDARALSVSLNAPDRIRPRGTLSLPVKVDGLKPGDDARITVAAVDVGILNLTRYEAPNPTGHFFGQKQLSSEIRDLYGYLIDGMQGTRGAIRSGGDMEPKPLDGIPPTQEPLARFSGVVKVSPDGTAQVDFDIPAFNGTVRVMAVAWTKDRVGSASSDVIVRDPVVLAGTLPRFLAVGDRSRLLLQLDNVEGAAGDYTVDLDIGGPVLVPADALRATVRLAEKAKGSVTVPVTAGGQGPATVDVTLRGPGIGELTQRFALAIQPGTGALTRRSVQNLSPGASVTLSRDLVSDILAGSGAVSVSVSPLASLDVPGLLQALDRYPYGCTEQIVSRALPLLYVNKLAEEERLSLDEKADERVRTAIERILARQDSNGSFGLWGVGGEDIWLDAYAMDFLTRARERGFAVPQVAFTLALDRLRNFVANTTQVEDNAANLAYAAYVLARNGRPVMGDLRYLSDTKLGAFDSALARGQIAAALALLGDRARAQKAFASAVERLRSEKDTGDYRADYGSRLRDGAGLLALASETDNVPAVMQPVAKVIEEERGTRRTSTQEQAWLVLAAQAVARDAEAMVLKVGGEERKGAFYRTYRDITLAGAPVTLTNAGTAAVQAVVTVTGNPVEPEPGLSRGYAVERSYYRPDGTQVQPSEVRQNERLVTVLKVTETEARQARVLLVDRLPAGFEIDNPRLVDSDTVAGLPWLKRDVEPAHVEYRDDRFVAAFDRDPDQSAFFTVAYMVRAVSPGRYVHPAAQVEDMYRPERFGRTGFGSVEVTQAGP</sequence>
<dbReference type="Gene3D" id="2.60.40.1930">
    <property type="match status" value="1"/>
</dbReference>
<evidence type="ECO:0000313" key="7">
    <source>
        <dbReference type="Proteomes" id="UP000325614"/>
    </source>
</evidence>
<keyword evidence="2 3" id="KW-0732">Signal</keyword>
<dbReference type="InterPro" id="IPR041246">
    <property type="entry name" value="Bact_MG10"/>
</dbReference>
<dbReference type="SMART" id="SM01360">
    <property type="entry name" value="A2M"/>
    <property type="match status" value="1"/>
</dbReference>
<dbReference type="RefSeq" id="WP_152585234.1">
    <property type="nucleotide sequence ID" value="NZ_CP045423.1"/>
</dbReference>
<feature type="signal peptide" evidence="3">
    <location>
        <begin position="1"/>
        <end position="21"/>
    </location>
</feature>
<dbReference type="Gene3D" id="1.50.10.20">
    <property type="match status" value="1"/>
</dbReference>
<dbReference type="InterPro" id="IPR021868">
    <property type="entry name" value="Alpha_2_Macroglob_MG3"/>
</dbReference>
<dbReference type="SUPFAM" id="SSF48452">
    <property type="entry name" value="TPR-like"/>
    <property type="match status" value="1"/>
</dbReference>
<dbReference type="EMBL" id="CP045423">
    <property type="protein sequence ID" value="QFU15589.1"/>
    <property type="molecule type" value="Genomic_DNA"/>
</dbReference>
<dbReference type="Pfam" id="PF01835">
    <property type="entry name" value="MG2"/>
    <property type="match status" value="1"/>
</dbReference>
<dbReference type="SMART" id="SM01359">
    <property type="entry name" value="A2M_N_2"/>
    <property type="match status" value="1"/>
</dbReference>
<dbReference type="GO" id="GO:0005615">
    <property type="term" value="C:extracellular space"/>
    <property type="evidence" value="ECO:0007669"/>
    <property type="project" value="InterPro"/>
</dbReference>
<dbReference type="InterPro" id="IPR051802">
    <property type="entry name" value="YfhM-like"/>
</dbReference>
<dbReference type="Pfam" id="PF17962">
    <property type="entry name" value="bMG6"/>
    <property type="match status" value="1"/>
</dbReference>
<evidence type="ECO:0000313" key="6">
    <source>
        <dbReference type="EMBL" id="QFU15589.1"/>
    </source>
</evidence>
<dbReference type="InterPro" id="IPR011625">
    <property type="entry name" value="A2M_N_BRD"/>
</dbReference>
<evidence type="ECO:0000256" key="3">
    <source>
        <dbReference type="SAM" id="SignalP"/>
    </source>
</evidence>
<dbReference type="SMART" id="SM01419">
    <property type="entry name" value="Thiol-ester_cl"/>
    <property type="match status" value="1"/>
</dbReference>
<dbReference type="InterPro" id="IPR047565">
    <property type="entry name" value="Alpha-macroglob_thiol-ester_cl"/>
</dbReference>
<evidence type="ECO:0000259" key="4">
    <source>
        <dbReference type="SMART" id="SM01359"/>
    </source>
</evidence>
<feature type="chain" id="PRO_5024941783" evidence="3">
    <location>
        <begin position="22"/>
        <end position="1754"/>
    </location>
</feature>
<dbReference type="Pfam" id="PF17973">
    <property type="entry name" value="bMG10"/>
    <property type="match status" value="1"/>
</dbReference>
<dbReference type="InterPro" id="IPR049120">
    <property type="entry name" value="A2M_bMG2"/>
</dbReference>
<dbReference type="Pfam" id="PF21142">
    <property type="entry name" value="A2M_bMG2"/>
    <property type="match status" value="1"/>
</dbReference>